<dbReference type="AlphaFoldDB" id="A0A8I3AU52"/>
<comment type="caution">
    <text evidence="1">The sequence shown here is derived from an EMBL/GenBank/DDBJ whole genome shotgun (WGS) entry which is preliminary data.</text>
</comment>
<dbReference type="EMBL" id="JAEMWZ010000059">
    <property type="protein sequence ID" value="KAG7139351.1"/>
    <property type="molecule type" value="Genomic_DNA"/>
</dbReference>
<evidence type="ECO:0000313" key="1">
    <source>
        <dbReference type="EMBL" id="KAG7139351.1"/>
    </source>
</evidence>
<sequence>MNGHPQYYLHDAHRQYHQQMEQKRRGHQAVLYRNSLPVLDTKQIEELQRNIEAGSFGLKSGQSSVR</sequence>
<dbReference type="Proteomes" id="UP000689129">
    <property type="component" value="Unassembled WGS sequence"/>
</dbReference>
<accession>A0A8I3AU52</accession>
<protein>
    <submittedName>
        <fullName evidence="1">Uncharacterized protein</fullName>
    </submittedName>
</protein>
<name>A0A8I3AU52_VERLO</name>
<reference evidence="1" key="1">
    <citation type="journal article" date="2021" name="Mol. Plant Pathol.">
        <title>A 20-kb lineage-specific genomic region tames virulence in pathogenic amphidiploid Verticillium longisporum.</title>
        <authorList>
            <person name="Harting R."/>
            <person name="Starke J."/>
            <person name="Kusch H."/>
            <person name="Poggeler S."/>
            <person name="Maurus I."/>
            <person name="Schluter R."/>
            <person name="Landesfeind M."/>
            <person name="Bulla I."/>
            <person name="Nowrousian M."/>
            <person name="de Jonge R."/>
            <person name="Stahlhut G."/>
            <person name="Hoff K.J."/>
            <person name="Asshauer K.P."/>
            <person name="Thurmer A."/>
            <person name="Stanke M."/>
            <person name="Daniel R."/>
            <person name="Morgenstern B."/>
            <person name="Thomma B.P.H.J."/>
            <person name="Kronstad J.W."/>
            <person name="Braus-Stromeyer S.A."/>
            <person name="Braus G.H."/>
        </authorList>
    </citation>
    <scope>NUCLEOTIDE SEQUENCE</scope>
    <source>
        <strain evidence="1">Vl32</strain>
    </source>
</reference>
<organism evidence="1 2">
    <name type="scientific">Verticillium longisporum</name>
    <name type="common">Verticillium dahliae var. longisporum</name>
    <dbReference type="NCBI Taxonomy" id="100787"/>
    <lineage>
        <taxon>Eukaryota</taxon>
        <taxon>Fungi</taxon>
        <taxon>Dikarya</taxon>
        <taxon>Ascomycota</taxon>
        <taxon>Pezizomycotina</taxon>
        <taxon>Sordariomycetes</taxon>
        <taxon>Hypocreomycetidae</taxon>
        <taxon>Glomerellales</taxon>
        <taxon>Plectosphaerellaceae</taxon>
        <taxon>Verticillium</taxon>
    </lineage>
</organism>
<proteinExistence type="predicted"/>
<evidence type="ECO:0000313" key="2">
    <source>
        <dbReference type="Proteomes" id="UP000689129"/>
    </source>
</evidence>
<gene>
    <name evidence="1" type="ORF">HYQ45_003657</name>
</gene>